<proteinExistence type="predicted"/>
<evidence type="ECO:0000313" key="1">
    <source>
        <dbReference type="EMBL" id="KXH84258.1"/>
    </source>
</evidence>
<dbReference type="AlphaFoldDB" id="A0A135WH69"/>
<gene>
    <name evidence="1" type="ORF">AU378_00400</name>
</gene>
<evidence type="ECO:0000313" key="2">
    <source>
        <dbReference type="Proteomes" id="UP000070513"/>
    </source>
</evidence>
<organism evidence="1 2">
    <name type="scientific">Chryseobacterium kwangjuense</name>
    <dbReference type="NCBI Taxonomy" id="267125"/>
    <lineage>
        <taxon>Bacteria</taxon>
        <taxon>Pseudomonadati</taxon>
        <taxon>Bacteroidota</taxon>
        <taxon>Flavobacteriia</taxon>
        <taxon>Flavobacteriales</taxon>
        <taxon>Weeksellaceae</taxon>
        <taxon>Chryseobacterium group</taxon>
        <taxon>Chryseobacterium</taxon>
    </lineage>
</organism>
<sequence>MKHIFRADFRFHPISIPFYPSEFKFPAYTTRLSCFKSKRMCDILVFGYQSYEQSYEIKS</sequence>
<name>A0A135WH69_9FLAO</name>
<dbReference type="Proteomes" id="UP000070513">
    <property type="component" value="Unassembled WGS sequence"/>
</dbReference>
<reference evidence="1 2" key="2">
    <citation type="journal article" date="2016" name="Genome Announc.">
        <title>Draft Genome Sequence of a Biocontrol Rhizobacterium, Chryseobacterium kwangjuense Strain KJ1R5, Isolated from Pepper (Capsicum annuum).</title>
        <authorList>
            <person name="Jeong J.J."/>
            <person name="Park H."/>
            <person name="Park B.H."/>
            <person name="Mannaa M."/>
            <person name="Sang M.K."/>
            <person name="Choi I.G."/>
            <person name="Kim K.D."/>
        </authorList>
    </citation>
    <scope>NUCLEOTIDE SEQUENCE [LARGE SCALE GENOMIC DNA]</scope>
    <source>
        <strain evidence="1 2">KJ1R5</strain>
    </source>
</reference>
<reference evidence="2" key="1">
    <citation type="submission" date="2015-12" db="EMBL/GenBank/DDBJ databases">
        <title>Genome sequence of a biocontrol rhizobacterium Chryseobacterium kwangjuense strain KJ1R5 isolated from pepper (Capsicum annuum L.).</title>
        <authorList>
            <person name="Jeong J.-J."/>
            <person name="Park H."/>
            <person name="Mannaa M."/>
            <person name="Sang M.K."/>
            <person name="Choi I.-G."/>
            <person name="Kim K.D."/>
        </authorList>
    </citation>
    <scope>NUCLEOTIDE SEQUENCE [LARGE SCALE GENOMIC DNA]</scope>
    <source>
        <strain evidence="2">KJ1R5</strain>
    </source>
</reference>
<comment type="caution">
    <text evidence="1">The sequence shown here is derived from an EMBL/GenBank/DDBJ whole genome shotgun (WGS) entry which is preliminary data.</text>
</comment>
<accession>A0A135WH69</accession>
<protein>
    <submittedName>
        <fullName evidence="1">Uncharacterized protein</fullName>
    </submittedName>
</protein>
<dbReference type="EMBL" id="LPUR01000001">
    <property type="protein sequence ID" value="KXH84258.1"/>
    <property type="molecule type" value="Genomic_DNA"/>
</dbReference>